<dbReference type="Proteomes" id="UP000366872">
    <property type="component" value="Unassembled WGS sequence"/>
</dbReference>
<feature type="transmembrane region" description="Helical" evidence="1">
    <location>
        <begin position="196"/>
        <end position="215"/>
    </location>
</feature>
<accession>A0A6C2TZM0</accession>
<dbReference type="AlphaFoldDB" id="A0A6C2TZM0"/>
<evidence type="ECO:0008006" key="4">
    <source>
        <dbReference type="Google" id="ProtNLM"/>
    </source>
</evidence>
<name>A0A6C2TZM0_PONDE</name>
<evidence type="ECO:0000256" key="1">
    <source>
        <dbReference type="SAM" id="Phobius"/>
    </source>
</evidence>
<dbReference type="InterPro" id="IPR013424">
    <property type="entry name" value="Ice-binding_C"/>
</dbReference>
<keyword evidence="3" id="KW-1185">Reference proteome</keyword>
<keyword evidence="1" id="KW-0472">Membrane</keyword>
<organism evidence="2 3">
    <name type="scientific">Pontiella desulfatans</name>
    <dbReference type="NCBI Taxonomy" id="2750659"/>
    <lineage>
        <taxon>Bacteria</taxon>
        <taxon>Pseudomonadati</taxon>
        <taxon>Kiritimatiellota</taxon>
        <taxon>Kiritimatiellia</taxon>
        <taxon>Kiritimatiellales</taxon>
        <taxon>Pontiellaceae</taxon>
        <taxon>Pontiella</taxon>
    </lineage>
</organism>
<keyword evidence="1" id="KW-0812">Transmembrane</keyword>
<keyword evidence="1" id="KW-1133">Transmembrane helix</keyword>
<protein>
    <recommendedName>
        <fullName evidence="4">PEP-CTERM protein-sorting domain-containing protein</fullName>
    </recommendedName>
</protein>
<proteinExistence type="predicted"/>
<dbReference type="NCBIfam" id="TIGR02595">
    <property type="entry name" value="PEP_CTERM"/>
    <property type="match status" value="1"/>
</dbReference>
<gene>
    <name evidence="2" type="ORF">PDESU_01704</name>
</gene>
<evidence type="ECO:0000313" key="3">
    <source>
        <dbReference type="Proteomes" id="UP000366872"/>
    </source>
</evidence>
<dbReference type="EMBL" id="CAAHFG010000001">
    <property type="protein sequence ID" value="VGO13150.1"/>
    <property type="molecule type" value="Genomic_DNA"/>
</dbReference>
<evidence type="ECO:0000313" key="2">
    <source>
        <dbReference type="EMBL" id="VGO13150.1"/>
    </source>
</evidence>
<reference evidence="2 3" key="1">
    <citation type="submission" date="2019-04" db="EMBL/GenBank/DDBJ databases">
        <authorList>
            <person name="Van Vliet M D."/>
        </authorList>
    </citation>
    <scope>NUCLEOTIDE SEQUENCE [LARGE SCALE GENOMIC DNA]</scope>
    <source>
        <strain evidence="2 3">F1</strain>
    </source>
</reference>
<sequence>MTLAGVLLAGAAQAGISLDLPSAGNYTNSTTVSTAVVDASGATFDIVYTVTADDLHGSTPTDWLQVSVNSMGVNDGTIYGTYNEWMSFTSLSIENFNAGGSGLAADDIAELTFSAITLTSVGHSNDGMDLFFSGDKSGTANNVNLSGYVANTIQTIDISGFGSGTALSIEADTYQDTNKFGVGGLEVSYAVIPEPAALGMIMVSGAGMLFVRRWFML</sequence>